<dbReference type="KEGG" id="ssl:SS1G_13180"/>
<dbReference type="InParanoid" id="A7F6F1"/>
<dbReference type="EMBL" id="CH476643">
    <property type="protein sequence ID" value="EDN98322.1"/>
    <property type="molecule type" value="Genomic_DNA"/>
</dbReference>
<evidence type="ECO:0000256" key="1">
    <source>
        <dbReference type="SAM" id="MobiDB-lite"/>
    </source>
</evidence>
<dbReference type="RefSeq" id="XP_001586087.1">
    <property type="nucleotide sequence ID" value="XM_001586037.1"/>
</dbReference>
<protein>
    <submittedName>
        <fullName evidence="2">Uncharacterized protein</fullName>
    </submittedName>
</protein>
<sequence length="29" mass="2987">MAMANGPVTSDGNFPAPGNNNFEELSAPH</sequence>
<feature type="region of interest" description="Disordered" evidence="1">
    <location>
        <begin position="1"/>
        <end position="29"/>
    </location>
</feature>
<dbReference type="Proteomes" id="UP000001312">
    <property type="component" value="Unassembled WGS sequence"/>
</dbReference>
<proteinExistence type="predicted"/>
<evidence type="ECO:0000313" key="2">
    <source>
        <dbReference type="EMBL" id="EDN98322.1"/>
    </source>
</evidence>
<gene>
    <name evidence="2" type="ORF">SS1G_13180</name>
</gene>
<evidence type="ECO:0000313" key="3">
    <source>
        <dbReference type="Proteomes" id="UP000001312"/>
    </source>
</evidence>
<keyword evidence="3" id="KW-1185">Reference proteome</keyword>
<dbReference type="GeneID" id="5482084"/>
<feature type="compositionally biased region" description="Polar residues" evidence="1">
    <location>
        <begin position="7"/>
        <end position="23"/>
    </location>
</feature>
<accession>A7F6F1</accession>
<reference evidence="3" key="1">
    <citation type="journal article" date="2011" name="PLoS Genet.">
        <title>Genomic analysis of the necrotrophic fungal pathogens Sclerotinia sclerotiorum and Botrytis cinerea.</title>
        <authorList>
            <person name="Amselem J."/>
            <person name="Cuomo C.A."/>
            <person name="van Kan J.A."/>
            <person name="Viaud M."/>
            <person name="Benito E.P."/>
            <person name="Couloux A."/>
            <person name="Coutinho P.M."/>
            <person name="de Vries R.P."/>
            <person name="Dyer P.S."/>
            <person name="Fillinger S."/>
            <person name="Fournier E."/>
            <person name="Gout L."/>
            <person name="Hahn M."/>
            <person name="Kohn L."/>
            <person name="Lapalu N."/>
            <person name="Plummer K.M."/>
            <person name="Pradier J.M."/>
            <person name="Quevillon E."/>
            <person name="Sharon A."/>
            <person name="Simon A."/>
            <person name="ten Have A."/>
            <person name="Tudzynski B."/>
            <person name="Tudzynski P."/>
            <person name="Wincker P."/>
            <person name="Andrew M."/>
            <person name="Anthouard V."/>
            <person name="Beever R.E."/>
            <person name="Beffa R."/>
            <person name="Benoit I."/>
            <person name="Bouzid O."/>
            <person name="Brault B."/>
            <person name="Chen Z."/>
            <person name="Choquer M."/>
            <person name="Collemare J."/>
            <person name="Cotton P."/>
            <person name="Danchin E.G."/>
            <person name="Da Silva C."/>
            <person name="Gautier A."/>
            <person name="Giraud C."/>
            <person name="Giraud T."/>
            <person name="Gonzalez C."/>
            <person name="Grossetete S."/>
            <person name="Guldener U."/>
            <person name="Henrissat B."/>
            <person name="Howlett B.J."/>
            <person name="Kodira C."/>
            <person name="Kretschmer M."/>
            <person name="Lappartient A."/>
            <person name="Leroch M."/>
            <person name="Levis C."/>
            <person name="Mauceli E."/>
            <person name="Neuveglise C."/>
            <person name="Oeser B."/>
            <person name="Pearson M."/>
            <person name="Poulain J."/>
            <person name="Poussereau N."/>
            <person name="Quesneville H."/>
            <person name="Rascle C."/>
            <person name="Schumacher J."/>
            <person name="Segurens B."/>
            <person name="Sexton A."/>
            <person name="Silva E."/>
            <person name="Sirven C."/>
            <person name="Soanes D.M."/>
            <person name="Talbot N.J."/>
            <person name="Templeton M."/>
            <person name="Yandava C."/>
            <person name="Yarden O."/>
            <person name="Zeng Q."/>
            <person name="Rollins J.A."/>
            <person name="Lebrun M.H."/>
            <person name="Dickman M."/>
        </authorList>
    </citation>
    <scope>NUCLEOTIDE SEQUENCE [LARGE SCALE GENOMIC DNA]</scope>
    <source>
        <strain evidence="3">ATCC 18683 / 1980 / Ss-1</strain>
    </source>
</reference>
<dbReference type="HOGENOM" id="CLU_3410792_0_0_1"/>
<organism evidence="2 3">
    <name type="scientific">Sclerotinia sclerotiorum (strain ATCC 18683 / 1980 / Ss-1)</name>
    <name type="common">White mold</name>
    <name type="synonym">Whetzelinia sclerotiorum</name>
    <dbReference type="NCBI Taxonomy" id="665079"/>
    <lineage>
        <taxon>Eukaryota</taxon>
        <taxon>Fungi</taxon>
        <taxon>Dikarya</taxon>
        <taxon>Ascomycota</taxon>
        <taxon>Pezizomycotina</taxon>
        <taxon>Leotiomycetes</taxon>
        <taxon>Helotiales</taxon>
        <taxon>Sclerotiniaceae</taxon>
        <taxon>Sclerotinia</taxon>
    </lineage>
</organism>
<name>A7F6F1_SCLS1</name>
<dbReference type="AlphaFoldDB" id="A7F6F1"/>